<feature type="region of interest" description="Disordered" evidence="1">
    <location>
        <begin position="34"/>
        <end position="121"/>
    </location>
</feature>
<organism evidence="2">
    <name type="scientific">Oryza meridionalis</name>
    <dbReference type="NCBI Taxonomy" id="40149"/>
    <lineage>
        <taxon>Eukaryota</taxon>
        <taxon>Viridiplantae</taxon>
        <taxon>Streptophyta</taxon>
        <taxon>Embryophyta</taxon>
        <taxon>Tracheophyta</taxon>
        <taxon>Spermatophyta</taxon>
        <taxon>Magnoliopsida</taxon>
        <taxon>Liliopsida</taxon>
        <taxon>Poales</taxon>
        <taxon>Poaceae</taxon>
        <taxon>BOP clade</taxon>
        <taxon>Oryzoideae</taxon>
        <taxon>Oryzeae</taxon>
        <taxon>Oryzinae</taxon>
        <taxon>Oryza</taxon>
    </lineage>
</organism>
<feature type="compositionally biased region" description="Basic and acidic residues" evidence="1">
    <location>
        <begin position="42"/>
        <end position="52"/>
    </location>
</feature>
<dbReference type="Proteomes" id="UP000008021">
    <property type="component" value="Chromosome 10"/>
</dbReference>
<keyword evidence="3" id="KW-1185">Reference proteome</keyword>
<evidence type="ECO:0000313" key="3">
    <source>
        <dbReference type="Proteomes" id="UP000008021"/>
    </source>
</evidence>
<reference evidence="2" key="1">
    <citation type="submission" date="2015-04" db="UniProtKB">
        <authorList>
            <consortium name="EnsemblPlants"/>
        </authorList>
    </citation>
    <scope>IDENTIFICATION</scope>
</reference>
<name>A0A0E0EVF6_9ORYZ</name>
<dbReference type="EnsemblPlants" id="OMERI10G00930.1">
    <property type="protein sequence ID" value="OMERI10G00930.1"/>
    <property type="gene ID" value="OMERI10G00930"/>
</dbReference>
<protein>
    <submittedName>
        <fullName evidence="2">Uncharacterized protein</fullName>
    </submittedName>
</protein>
<proteinExistence type="predicted"/>
<evidence type="ECO:0000313" key="2">
    <source>
        <dbReference type="EnsemblPlants" id="OMERI10G00930.1"/>
    </source>
</evidence>
<sequence>MERLDKHIDFMLAQNEQNETLENHTITIIEANPDQALQQNITHEEQEIKDPDQANTKGRKSIRRRRIVENIIEKNKKKKKKLSKGEENSTQKQPNPKRSRGRKQQKNKELESSNTTKRKSS</sequence>
<evidence type="ECO:0000256" key="1">
    <source>
        <dbReference type="SAM" id="MobiDB-lite"/>
    </source>
</evidence>
<dbReference type="AlphaFoldDB" id="A0A0E0EVF6"/>
<dbReference type="HOGENOM" id="CLU_2041751_0_0_1"/>
<dbReference type="Gramene" id="OMERI10G00930.1">
    <property type="protein sequence ID" value="OMERI10G00930.1"/>
    <property type="gene ID" value="OMERI10G00930"/>
</dbReference>
<feature type="compositionally biased region" description="Basic residues" evidence="1">
    <location>
        <begin position="95"/>
        <end position="105"/>
    </location>
</feature>
<feature type="compositionally biased region" description="Basic residues" evidence="1">
    <location>
        <begin position="57"/>
        <end position="66"/>
    </location>
</feature>
<reference evidence="2" key="2">
    <citation type="submission" date="2018-05" db="EMBL/GenBank/DDBJ databases">
        <title>OmerRS3 (Oryza meridionalis Reference Sequence Version 3).</title>
        <authorList>
            <person name="Zhang J."/>
            <person name="Kudrna D."/>
            <person name="Lee S."/>
            <person name="Talag J."/>
            <person name="Welchert J."/>
            <person name="Wing R.A."/>
        </authorList>
    </citation>
    <scope>NUCLEOTIDE SEQUENCE [LARGE SCALE GENOMIC DNA]</scope>
    <source>
        <strain evidence="2">cv. OR44</strain>
    </source>
</reference>
<accession>A0A0E0EVF6</accession>